<evidence type="ECO:0000313" key="2">
    <source>
        <dbReference type="Proteomes" id="UP000184330"/>
    </source>
</evidence>
<dbReference type="Proteomes" id="UP000184330">
    <property type="component" value="Unassembled WGS sequence"/>
</dbReference>
<dbReference type="AlphaFoldDB" id="A0A1L7XXP6"/>
<proteinExistence type="predicted"/>
<organism evidence="1 2">
    <name type="scientific">Phialocephala subalpina</name>
    <dbReference type="NCBI Taxonomy" id="576137"/>
    <lineage>
        <taxon>Eukaryota</taxon>
        <taxon>Fungi</taxon>
        <taxon>Dikarya</taxon>
        <taxon>Ascomycota</taxon>
        <taxon>Pezizomycotina</taxon>
        <taxon>Leotiomycetes</taxon>
        <taxon>Helotiales</taxon>
        <taxon>Mollisiaceae</taxon>
        <taxon>Phialocephala</taxon>
        <taxon>Phialocephala fortinii species complex</taxon>
    </lineage>
</organism>
<keyword evidence="2" id="KW-1185">Reference proteome</keyword>
<dbReference type="EMBL" id="FJOG01000082">
    <property type="protein sequence ID" value="CZR69843.1"/>
    <property type="molecule type" value="Genomic_DNA"/>
</dbReference>
<name>A0A1L7XXP6_9HELO</name>
<protein>
    <submittedName>
        <fullName evidence="1">Uncharacterized protein</fullName>
    </submittedName>
</protein>
<reference evidence="1 2" key="1">
    <citation type="submission" date="2016-03" db="EMBL/GenBank/DDBJ databases">
        <authorList>
            <person name="Ploux O."/>
        </authorList>
    </citation>
    <scope>NUCLEOTIDE SEQUENCE [LARGE SCALE GENOMIC DNA]</scope>
    <source>
        <strain evidence="1 2">UAMH 11012</strain>
    </source>
</reference>
<accession>A0A1L7XXP6</accession>
<gene>
    <name evidence="1" type="ORF">PAC_19743</name>
</gene>
<sequence>MYRRILDDEEYSRCPARRERQQTCHETHMDRISPPSPGPIVYFLSTAPLYKTRATVVIENPSGMQESILLPRGTVVKVYLKESPCKLLVDQGGQLRFGWQVNRAELEDEPVQPSAEALGDARTEATVSVPHAIEANTHPETGAIKMGILMELQGADGLTTKAFEPCVVEERQKHWREA</sequence>
<evidence type="ECO:0000313" key="1">
    <source>
        <dbReference type="EMBL" id="CZR69843.1"/>
    </source>
</evidence>